<comment type="caution">
    <text evidence="2">The sequence shown here is derived from an EMBL/GenBank/DDBJ whole genome shotgun (WGS) entry which is preliminary data.</text>
</comment>
<dbReference type="AlphaFoldDB" id="A0A0F9HBH5"/>
<feature type="region of interest" description="Disordered" evidence="1">
    <location>
        <begin position="1"/>
        <end position="20"/>
    </location>
</feature>
<feature type="region of interest" description="Disordered" evidence="1">
    <location>
        <begin position="31"/>
        <end position="58"/>
    </location>
</feature>
<reference evidence="2" key="1">
    <citation type="journal article" date="2015" name="Nature">
        <title>Complex archaea that bridge the gap between prokaryotes and eukaryotes.</title>
        <authorList>
            <person name="Spang A."/>
            <person name="Saw J.H."/>
            <person name="Jorgensen S.L."/>
            <person name="Zaremba-Niedzwiedzka K."/>
            <person name="Martijn J."/>
            <person name="Lind A.E."/>
            <person name="van Eijk R."/>
            <person name="Schleper C."/>
            <person name="Guy L."/>
            <person name="Ettema T.J."/>
        </authorList>
    </citation>
    <scope>NUCLEOTIDE SEQUENCE</scope>
</reference>
<sequence length="99" mass="10358">SPPFHCQAKLSPSVEAPVPQAPSLTPLEAAVRAPMQSAAPPLLAPSEAPTEAQTKRPRFLTRTPMEAVVAAALELRMLEALDLQPEAAQLAAAVAVGHY</sequence>
<gene>
    <name evidence="2" type="ORF">LCGC14_2018680</name>
</gene>
<name>A0A0F9HBH5_9ZZZZ</name>
<feature type="compositionally biased region" description="Low complexity" evidence="1">
    <location>
        <begin position="33"/>
        <end position="52"/>
    </location>
</feature>
<accession>A0A0F9HBH5</accession>
<evidence type="ECO:0000313" key="2">
    <source>
        <dbReference type="EMBL" id="KKL79050.1"/>
    </source>
</evidence>
<feature type="non-terminal residue" evidence="2">
    <location>
        <position position="1"/>
    </location>
</feature>
<proteinExistence type="predicted"/>
<dbReference type="EMBL" id="LAZR01023280">
    <property type="protein sequence ID" value="KKL79050.1"/>
    <property type="molecule type" value="Genomic_DNA"/>
</dbReference>
<protein>
    <submittedName>
        <fullName evidence="2">Uncharacterized protein</fullName>
    </submittedName>
</protein>
<evidence type="ECO:0000256" key="1">
    <source>
        <dbReference type="SAM" id="MobiDB-lite"/>
    </source>
</evidence>
<organism evidence="2">
    <name type="scientific">marine sediment metagenome</name>
    <dbReference type="NCBI Taxonomy" id="412755"/>
    <lineage>
        <taxon>unclassified sequences</taxon>
        <taxon>metagenomes</taxon>
        <taxon>ecological metagenomes</taxon>
    </lineage>
</organism>